<dbReference type="EMBL" id="GGEC01081609">
    <property type="protein sequence ID" value="MBX62093.1"/>
    <property type="molecule type" value="Transcribed_RNA"/>
</dbReference>
<protein>
    <submittedName>
        <fullName evidence="1">Uncharacterized protein</fullName>
    </submittedName>
</protein>
<proteinExistence type="predicted"/>
<name>A0A2P2Q562_RHIMU</name>
<organism evidence="1">
    <name type="scientific">Rhizophora mucronata</name>
    <name type="common">Asiatic mangrove</name>
    <dbReference type="NCBI Taxonomy" id="61149"/>
    <lineage>
        <taxon>Eukaryota</taxon>
        <taxon>Viridiplantae</taxon>
        <taxon>Streptophyta</taxon>
        <taxon>Embryophyta</taxon>
        <taxon>Tracheophyta</taxon>
        <taxon>Spermatophyta</taxon>
        <taxon>Magnoliopsida</taxon>
        <taxon>eudicotyledons</taxon>
        <taxon>Gunneridae</taxon>
        <taxon>Pentapetalae</taxon>
        <taxon>rosids</taxon>
        <taxon>fabids</taxon>
        <taxon>Malpighiales</taxon>
        <taxon>Rhizophoraceae</taxon>
        <taxon>Rhizophora</taxon>
    </lineage>
</organism>
<sequence>MEIHSSFLGCTRENLLYQVLCRVSIWKSLHETLNMRNHFLISQILI</sequence>
<reference evidence="1" key="1">
    <citation type="submission" date="2018-02" db="EMBL/GenBank/DDBJ databases">
        <title>Rhizophora mucronata_Transcriptome.</title>
        <authorList>
            <person name="Meera S.P."/>
            <person name="Sreeshan A."/>
            <person name="Augustine A."/>
        </authorList>
    </citation>
    <scope>NUCLEOTIDE SEQUENCE</scope>
    <source>
        <tissue evidence="1">Leaf</tissue>
    </source>
</reference>
<dbReference type="AlphaFoldDB" id="A0A2P2Q562"/>
<evidence type="ECO:0000313" key="1">
    <source>
        <dbReference type="EMBL" id="MBX62093.1"/>
    </source>
</evidence>
<accession>A0A2P2Q562</accession>